<dbReference type="HAMAP" id="MF_00040">
    <property type="entry name" value="RRF"/>
    <property type="match status" value="1"/>
</dbReference>
<dbReference type="InterPro" id="IPR036191">
    <property type="entry name" value="RRF_sf"/>
</dbReference>
<dbReference type="GO" id="GO:0006415">
    <property type="term" value="P:translational termination"/>
    <property type="evidence" value="ECO:0007669"/>
    <property type="project" value="UniProtKB-UniRule"/>
</dbReference>
<dbReference type="SUPFAM" id="SSF55194">
    <property type="entry name" value="Ribosome recycling factor, RRF"/>
    <property type="match status" value="1"/>
</dbReference>
<comment type="subcellular location">
    <subcellularLocation>
        <location evidence="1 5">Cytoplasm</location>
    </subcellularLocation>
</comment>
<dbReference type="OrthoDB" id="9804006at2"/>
<dbReference type="NCBIfam" id="TIGR00496">
    <property type="entry name" value="frr"/>
    <property type="match status" value="1"/>
</dbReference>
<dbReference type="AlphaFoldDB" id="I1CZ89"/>
<dbReference type="EMBL" id="CM001484">
    <property type="protein sequence ID" value="EIE98013.1"/>
    <property type="molecule type" value="Genomic_DNA"/>
</dbReference>
<dbReference type="InterPro" id="IPR002661">
    <property type="entry name" value="Ribosome_recyc_fac"/>
</dbReference>
<proteinExistence type="inferred from homology"/>
<evidence type="ECO:0000256" key="3">
    <source>
        <dbReference type="ARBA" id="ARBA00022490"/>
    </source>
</evidence>
<keyword evidence="3 5" id="KW-0963">Cytoplasm</keyword>
<evidence type="ECO:0000256" key="2">
    <source>
        <dbReference type="ARBA" id="ARBA00005912"/>
    </source>
</evidence>
<accession>I1CZ89</accession>
<dbReference type="Gene3D" id="1.10.132.20">
    <property type="entry name" value="Ribosome-recycling factor"/>
    <property type="match status" value="1"/>
</dbReference>
<keyword evidence="9" id="KW-1185">Reference proteome</keyword>
<dbReference type="Pfam" id="PF01765">
    <property type="entry name" value="RRF"/>
    <property type="match status" value="1"/>
</dbReference>
<sequence length="185" mass="20742">MIDETLFDAEEKMEKAVSFAKEDLASVRTGRATPAMFSRIVVEYYGAPTPLNQLASITIPEARMAVVKPYDASQLATIEKAIRDSDLGVNPTNDGNIIRVVIPQLTEERRKEMVKVAKSKGEEARVSIRSVRRKAKEELDRIAKDGEAGEDEVARAEKELQNLTDRYVHQVDELVKNKEAELLEV</sequence>
<dbReference type="FunFam" id="1.10.132.20:FF:000001">
    <property type="entry name" value="Ribosome-recycling factor"/>
    <property type="match status" value="1"/>
</dbReference>
<dbReference type="GO" id="GO:0043023">
    <property type="term" value="F:ribosomal large subunit binding"/>
    <property type="evidence" value="ECO:0007669"/>
    <property type="project" value="TreeGrafter"/>
</dbReference>
<dbReference type="InterPro" id="IPR023584">
    <property type="entry name" value="Ribosome_recyc_fac_dom"/>
</dbReference>
<comment type="similarity">
    <text evidence="2 5">Belongs to the RRF family.</text>
</comment>
<evidence type="ECO:0000256" key="4">
    <source>
        <dbReference type="ARBA" id="ARBA00022917"/>
    </source>
</evidence>
<evidence type="ECO:0000256" key="1">
    <source>
        <dbReference type="ARBA" id="ARBA00004496"/>
    </source>
</evidence>
<dbReference type="FunFam" id="3.30.1360.40:FF:000001">
    <property type="entry name" value="Ribosome-recycling factor"/>
    <property type="match status" value="1"/>
</dbReference>
<dbReference type="PANTHER" id="PTHR20982:SF3">
    <property type="entry name" value="MITOCHONDRIAL RIBOSOME RECYCLING FACTOR PSEUDO 1"/>
    <property type="match status" value="1"/>
</dbReference>
<dbReference type="eggNOG" id="COG0233">
    <property type="taxonomic scope" value="Bacteria"/>
</dbReference>
<organism evidence="8 9">
    <name type="scientific">Saccharomonospora glauca K62</name>
    <dbReference type="NCBI Taxonomy" id="928724"/>
    <lineage>
        <taxon>Bacteria</taxon>
        <taxon>Bacillati</taxon>
        <taxon>Actinomycetota</taxon>
        <taxon>Actinomycetes</taxon>
        <taxon>Pseudonocardiales</taxon>
        <taxon>Pseudonocardiaceae</taxon>
        <taxon>Saccharomonospora</taxon>
    </lineage>
</organism>
<protein>
    <recommendedName>
        <fullName evidence="5">Ribosome-recycling factor</fullName>
        <shortName evidence="5">RRF</shortName>
    </recommendedName>
    <alternativeName>
        <fullName evidence="5">Ribosome-releasing factor</fullName>
    </alternativeName>
</protein>
<name>I1CZ89_9PSEU</name>
<dbReference type="Gene3D" id="3.30.1360.40">
    <property type="match status" value="1"/>
</dbReference>
<evidence type="ECO:0000313" key="9">
    <source>
        <dbReference type="Proteomes" id="UP000005087"/>
    </source>
</evidence>
<dbReference type="PANTHER" id="PTHR20982">
    <property type="entry name" value="RIBOSOME RECYCLING FACTOR"/>
    <property type="match status" value="1"/>
</dbReference>
<evidence type="ECO:0000259" key="7">
    <source>
        <dbReference type="Pfam" id="PF01765"/>
    </source>
</evidence>
<dbReference type="RefSeq" id="WP_005462323.1">
    <property type="nucleotide sequence ID" value="NZ_CM001484.1"/>
</dbReference>
<dbReference type="HOGENOM" id="CLU_073981_2_0_11"/>
<dbReference type="Proteomes" id="UP000005087">
    <property type="component" value="Chromosome"/>
</dbReference>
<dbReference type="STRING" id="928724.SacglDRAFT_01079"/>
<evidence type="ECO:0000313" key="8">
    <source>
        <dbReference type="EMBL" id="EIE98013.1"/>
    </source>
</evidence>
<keyword evidence="4 5" id="KW-0648">Protein biosynthesis</keyword>
<comment type="function">
    <text evidence="5">Responsible for the release of ribosomes from messenger RNA at the termination of protein biosynthesis. May increase the efficiency of translation by recycling ribosomes from one round of translation to another.</text>
</comment>
<evidence type="ECO:0000256" key="6">
    <source>
        <dbReference type="SAM" id="Coils"/>
    </source>
</evidence>
<reference evidence="8 9" key="1">
    <citation type="submission" date="2011-09" db="EMBL/GenBank/DDBJ databases">
        <authorList>
            <consortium name="US DOE Joint Genome Institute (JGI-PGF)"/>
            <person name="Lucas S."/>
            <person name="Han J."/>
            <person name="Lapidus A."/>
            <person name="Cheng J.-F."/>
            <person name="Goodwin L."/>
            <person name="Pitluck S."/>
            <person name="Peters L."/>
            <person name="Land M.L."/>
            <person name="Hauser L."/>
            <person name="Brambilla E."/>
            <person name="Klenk H.-P."/>
            <person name="Woyke T.J."/>
        </authorList>
    </citation>
    <scope>NUCLEOTIDE SEQUENCE [LARGE SCALE GENOMIC DNA]</scope>
    <source>
        <strain evidence="8 9">K62</strain>
    </source>
</reference>
<feature type="coiled-coil region" evidence="6">
    <location>
        <begin position="139"/>
        <end position="173"/>
    </location>
</feature>
<dbReference type="CDD" id="cd00520">
    <property type="entry name" value="RRF"/>
    <property type="match status" value="1"/>
</dbReference>
<gene>
    <name evidence="5" type="primary">frr</name>
    <name evidence="8" type="ORF">SacglDRAFT_01079</name>
</gene>
<keyword evidence="6" id="KW-0175">Coiled coil</keyword>
<reference evidence="9" key="2">
    <citation type="submission" date="2012-01" db="EMBL/GenBank/DDBJ databases">
        <title>Noncontiguous Finished sequence of chromosome of Saccharomonospora glauca K62.</title>
        <authorList>
            <consortium name="US DOE Joint Genome Institute"/>
            <person name="Lucas S."/>
            <person name="Han J."/>
            <person name="Lapidus A."/>
            <person name="Cheng J.-F."/>
            <person name="Goodwin L."/>
            <person name="Pitluck S."/>
            <person name="Peters L."/>
            <person name="Mikhailova N."/>
            <person name="Held B."/>
            <person name="Detter J.C."/>
            <person name="Han C."/>
            <person name="Tapia R."/>
            <person name="Land M."/>
            <person name="Hauser L."/>
            <person name="Kyrpides N."/>
            <person name="Ivanova N."/>
            <person name="Pagani I."/>
            <person name="Brambilla E.-M."/>
            <person name="Klenk H.-P."/>
            <person name="Woyke T."/>
        </authorList>
    </citation>
    <scope>NUCLEOTIDE SEQUENCE [LARGE SCALE GENOMIC DNA]</scope>
    <source>
        <strain evidence="9">K62</strain>
    </source>
</reference>
<dbReference type="GO" id="GO:0005737">
    <property type="term" value="C:cytoplasm"/>
    <property type="evidence" value="ECO:0007669"/>
    <property type="project" value="UniProtKB-SubCell"/>
</dbReference>
<feature type="domain" description="Ribosome recycling factor" evidence="7">
    <location>
        <begin position="21"/>
        <end position="183"/>
    </location>
</feature>
<evidence type="ECO:0000256" key="5">
    <source>
        <dbReference type="HAMAP-Rule" id="MF_00040"/>
    </source>
</evidence>